<protein>
    <submittedName>
        <fullName evidence="1">SDR family oxidoreductase</fullName>
    </submittedName>
</protein>
<dbReference type="InterPro" id="IPR036291">
    <property type="entry name" value="NAD(P)-bd_dom_sf"/>
</dbReference>
<dbReference type="PANTHER" id="PTHR43544:SF2">
    <property type="entry name" value="OXIDOREDUCTASE"/>
    <property type="match status" value="1"/>
</dbReference>
<evidence type="ECO:0000313" key="2">
    <source>
        <dbReference type="Proteomes" id="UP000318815"/>
    </source>
</evidence>
<proteinExistence type="predicted"/>
<accession>A0A5C6LUE2</accession>
<organism evidence="1 2">
    <name type="scientific">Chitinophaga pinensis</name>
    <dbReference type="NCBI Taxonomy" id="79329"/>
    <lineage>
        <taxon>Bacteria</taxon>
        <taxon>Pseudomonadati</taxon>
        <taxon>Bacteroidota</taxon>
        <taxon>Chitinophagia</taxon>
        <taxon>Chitinophagales</taxon>
        <taxon>Chitinophagaceae</taxon>
        <taxon>Chitinophaga</taxon>
    </lineage>
</organism>
<dbReference type="PRINTS" id="PR00081">
    <property type="entry name" value="GDHRDH"/>
</dbReference>
<dbReference type="Gene3D" id="3.40.50.720">
    <property type="entry name" value="NAD(P)-binding Rossmann-like Domain"/>
    <property type="match status" value="1"/>
</dbReference>
<evidence type="ECO:0000313" key="1">
    <source>
        <dbReference type="EMBL" id="TWW00843.1"/>
    </source>
</evidence>
<dbReference type="AlphaFoldDB" id="A0A5C6LUE2"/>
<comment type="caution">
    <text evidence="1">The sequence shown here is derived from an EMBL/GenBank/DDBJ whole genome shotgun (WGS) entry which is preliminary data.</text>
</comment>
<dbReference type="OrthoDB" id="56744at2"/>
<dbReference type="EMBL" id="VOHS01000007">
    <property type="protein sequence ID" value="TWW00843.1"/>
    <property type="molecule type" value="Genomic_DNA"/>
</dbReference>
<dbReference type="GO" id="GO:0005737">
    <property type="term" value="C:cytoplasm"/>
    <property type="evidence" value="ECO:0007669"/>
    <property type="project" value="TreeGrafter"/>
</dbReference>
<sequence>MQEFSQQEWDKFYEILQFLGKHPFDSPDTNRLKGLVTKIYKTAKKDIKLTAANERRTVSLNAIEKTAVFRQARQSSVNEAPENVIAIPLQQTIPNAIVCYACRRQYTQLHHHYHRLCPECADIHVEKKAQRLDLHNRTAIVTGARMKIGYVTTLKLLRDGATVIATTRFAADALLSYSKEPDFHHWKHRLFIYSLDLISIPQVEMFLQYVQENFSGLDIIINNAAQTISYPAAYYKPLIDKQFQLDTITPEDQSRILANPMIGVPLKLESNEALLAAQTFFPAHKTDFFDQPLDLRDSNSWTMKLEEIDTAEVLSANLVNNIAPFMLNSRLKPLLMKSSFHDKYIINVSSSEGQFSYEGKTIFHPHTNMTKAALNMMTRTSGRDYADNEIYMNSVDVGWVSTGNPIEKRTRLEEKGIIPPLMLDDAAARIYDPIYRGMQGEKLAGKLFKDYIEVNW</sequence>
<dbReference type="SUPFAM" id="SSF51735">
    <property type="entry name" value="NAD(P)-binding Rossmann-fold domains"/>
    <property type="match status" value="1"/>
</dbReference>
<dbReference type="RefSeq" id="WP_146304999.1">
    <property type="nucleotide sequence ID" value="NZ_VOHS01000007.1"/>
</dbReference>
<dbReference type="Pfam" id="PF00106">
    <property type="entry name" value="adh_short"/>
    <property type="match status" value="1"/>
</dbReference>
<reference evidence="1 2" key="1">
    <citation type="submission" date="2019-08" db="EMBL/GenBank/DDBJ databases">
        <title>Whole genome sequencing of chitin degrading bacteria Chitinophaga pinensis YS16.</title>
        <authorList>
            <person name="Singh R.P."/>
            <person name="Manchanda G."/>
            <person name="Maurya I.K."/>
            <person name="Joshi N.K."/>
            <person name="Srivastava A.K."/>
        </authorList>
    </citation>
    <scope>NUCLEOTIDE SEQUENCE [LARGE SCALE GENOMIC DNA]</scope>
    <source>
        <strain evidence="1 2">YS-16</strain>
    </source>
</reference>
<dbReference type="Pfam" id="PF13561">
    <property type="entry name" value="adh_short_C2"/>
    <property type="match status" value="1"/>
</dbReference>
<dbReference type="InterPro" id="IPR051468">
    <property type="entry name" value="Fungal_SecMetab_SDRs"/>
</dbReference>
<dbReference type="GO" id="GO:0016491">
    <property type="term" value="F:oxidoreductase activity"/>
    <property type="evidence" value="ECO:0007669"/>
    <property type="project" value="TreeGrafter"/>
</dbReference>
<dbReference type="PANTHER" id="PTHR43544">
    <property type="entry name" value="SHORT-CHAIN DEHYDROGENASE/REDUCTASE"/>
    <property type="match status" value="1"/>
</dbReference>
<name>A0A5C6LUE2_9BACT</name>
<gene>
    <name evidence="1" type="ORF">FEF09_10140</name>
</gene>
<keyword evidence="2" id="KW-1185">Reference proteome</keyword>
<dbReference type="Proteomes" id="UP000318815">
    <property type="component" value="Unassembled WGS sequence"/>
</dbReference>
<dbReference type="InterPro" id="IPR002347">
    <property type="entry name" value="SDR_fam"/>
</dbReference>